<dbReference type="AlphaFoldDB" id="A0A1H7QZ95"/>
<dbReference type="RefSeq" id="WP_090606772.1">
    <property type="nucleotide sequence ID" value="NZ_FNZR01000006.1"/>
</dbReference>
<dbReference type="OrthoDB" id="798395at2"/>
<accession>A0A1H7QZ95</accession>
<name>A0A1H7QZ95_9SPHI</name>
<dbReference type="EMBL" id="FNZR01000006">
    <property type="protein sequence ID" value="SEL53310.1"/>
    <property type="molecule type" value="Genomic_DNA"/>
</dbReference>
<evidence type="ECO:0000313" key="1">
    <source>
        <dbReference type="EMBL" id="SEL53310.1"/>
    </source>
</evidence>
<gene>
    <name evidence="1" type="ORF">SAMN05421740_106189</name>
</gene>
<proteinExistence type="predicted"/>
<evidence type="ECO:0000313" key="2">
    <source>
        <dbReference type="Proteomes" id="UP000198916"/>
    </source>
</evidence>
<organism evidence="1 2">
    <name type="scientific">Parapedobacter koreensis</name>
    <dbReference type="NCBI Taxonomy" id="332977"/>
    <lineage>
        <taxon>Bacteria</taxon>
        <taxon>Pseudomonadati</taxon>
        <taxon>Bacteroidota</taxon>
        <taxon>Sphingobacteriia</taxon>
        <taxon>Sphingobacteriales</taxon>
        <taxon>Sphingobacteriaceae</taxon>
        <taxon>Parapedobacter</taxon>
    </lineage>
</organism>
<sequence>MELIIDIDNIKEAKKKKWLLSTLKLMGINFQTIEKRQTLEEYNLDLEEGDAEIERGEYITATDLKAEIKKW</sequence>
<protein>
    <submittedName>
        <fullName evidence="1">Uncharacterized protein</fullName>
    </submittedName>
</protein>
<dbReference type="Proteomes" id="UP000198916">
    <property type="component" value="Unassembled WGS sequence"/>
</dbReference>
<keyword evidence="2" id="KW-1185">Reference proteome</keyword>
<reference evidence="2" key="1">
    <citation type="submission" date="2016-10" db="EMBL/GenBank/DDBJ databases">
        <authorList>
            <person name="Varghese N."/>
            <person name="Submissions S."/>
        </authorList>
    </citation>
    <scope>NUCLEOTIDE SEQUENCE [LARGE SCALE GENOMIC DNA]</scope>
    <source>
        <strain evidence="2">Jip14</strain>
    </source>
</reference>
<dbReference type="STRING" id="332977.SAMN05421740_106189"/>